<dbReference type="InterPro" id="IPR038722">
    <property type="entry name" value="Ner_HTH_dom"/>
</dbReference>
<dbReference type="InParanoid" id="A0A423PNW6"/>
<protein>
    <submittedName>
        <fullName evidence="7">Nlp family transcriptional regulator</fullName>
    </submittedName>
</protein>
<evidence type="ECO:0000256" key="3">
    <source>
        <dbReference type="ARBA" id="ARBA00023125"/>
    </source>
</evidence>
<dbReference type="InterPro" id="IPR010982">
    <property type="entry name" value="Lambda_DNA-bd_dom_sf"/>
</dbReference>
<keyword evidence="8" id="KW-1185">Reference proteome</keyword>
<dbReference type="Pfam" id="PF13693">
    <property type="entry name" value="HTH_35"/>
    <property type="match status" value="1"/>
</dbReference>
<sequence>MKSRLPAEYFTAEDRHPADVKAALEKSGWSLRRLSVHHGFKPESLAKALYHSWPRAEQIIAMAIRETPEQIWPNRYGKDGESSRRLLKQGKRAKNEVGRD</sequence>
<feature type="region of interest" description="Disordered" evidence="5">
    <location>
        <begin position="74"/>
        <end position="100"/>
    </location>
</feature>
<dbReference type="Gene3D" id="1.10.260.40">
    <property type="entry name" value="lambda repressor-like DNA-binding domains"/>
    <property type="match status" value="1"/>
</dbReference>
<proteinExistence type="inferred from homology"/>
<organism evidence="7 8">
    <name type="scientific">Salinisphaera japonica YTM-1</name>
    <dbReference type="NCBI Taxonomy" id="1209778"/>
    <lineage>
        <taxon>Bacteria</taxon>
        <taxon>Pseudomonadati</taxon>
        <taxon>Pseudomonadota</taxon>
        <taxon>Gammaproteobacteria</taxon>
        <taxon>Salinisphaerales</taxon>
        <taxon>Salinisphaeraceae</taxon>
        <taxon>Salinisphaera</taxon>
    </lineage>
</organism>
<reference evidence="7 8" key="1">
    <citation type="submission" date="2013-10" db="EMBL/GenBank/DDBJ databases">
        <title>Salinisphaera japonica YTM-1 Genome Sequencing.</title>
        <authorList>
            <person name="Lai Q."/>
            <person name="Li C."/>
            <person name="Shao Z."/>
        </authorList>
    </citation>
    <scope>NUCLEOTIDE SEQUENCE [LARGE SCALE GENOMIC DNA]</scope>
    <source>
        <strain evidence="7 8">YTM-1</strain>
    </source>
</reference>
<dbReference type="Proteomes" id="UP000285310">
    <property type="component" value="Unassembled WGS sequence"/>
</dbReference>
<evidence type="ECO:0000256" key="5">
    <source>
        <dbReference type="SAM" id="MobiDB-lite"/>
    </source>
</evidence>
<accession>A0A423PNW6</accession>
<dbReference type="EMBL" id="AYKG01000028">
    <property type="protein sequence ID" value="ROO27305.1"/>
    <property type="molecule type" value="Genomic_DNA"/>
</dbReference>
<keyword evidence="2" id="KW-0805">Transcription regulation</keyword>
<dbReference type="SUPFAM" id="SSF47413">
    <property type="entry name" value="lambda repressor-like DNA-binding domains"/>
    <property type="match status" value="1"/>
</dbReference>
<name>A0A423PNW6_9GAMM</name>
<gene>
    <name evidence="7" type="ORF">SAJA_09615</name>
</gene>
<evidence type="ECO:0000313" key="7">
    <source>
        <dbReference type="EMBL" id="ROO27305.1"/>
    </source>
</evidence>
<evidence type="ECO:0000256" key="4">
    <source>
        <dbReference type="ARBA" id="ARBA00023163"/>
    </source>
</evidence>
<keyword evidence="3" id="KW-0238">DNA-binding</keyword>
<feature type="domain" description="Ner winged helix-turn-helix DNA-binding" evidence="6">
    <location>
        <begin position="14"/>
        <end position="82"/>
    </location>
</feature>
<dbReference type="AlphaFoldDB" id="A0A423PNW6"/>
<dbReference type="FunCoup" id="A0A423PNW6">
    <property type="interactions" value="8"/>
</dbReference>
<evidence type="ECO:0000256" key="1">
    <source>
        <dbReference type="ARBA" id="ARBA00006157"/>
    </source>
</evidence>
<comment type="similarity">
    <text evidence="1">Belongs to the ner transcriptional regulatory family.</text>
</comment>
<evidence type="ECO:0000313" key="8">
    <source>
        <dbReference type="Proteomes" id="UP000285310"/>
    </source>
</evidence>
<keyword evidence="4" id="KW-0804">Transcription</keyword>
<comment type="caution">
    <text evidence="7">The sequence shown here is derived from an EMBL/GenBank/DDBJ whole genome shotgun (WGS) entry which is preliminary data.</text>
</comment>
<dbReference type="OrthoDB" id="5405994at2"/>
<dbReference type="GO" id="GO:0003677">
    <property type="term" value="F:DNA binding"/>
    <property type="evidence" value="ECO:0007669"/>
    <property type="project" value="UniProtKB-KW"/>
</dbReference>
<evidence type="ECO:0000256" key="2">
    <source>
        <dbReference type="ARBA" id="ARBA00023015"/>
    </source>
</evidence>
<evidence type="ECO:0000259" key="6">
    <source>
        <dbReference type="Pfam" id="PF13693"/>
    </source>
</evidence>